<dbReference type="Proteomes" id="UP000593562">
    <property type="component" value="Unassembled WGS sequence"/>
</dbReference>
<sequence>MAERSLMSPKLFEWGVSNLEAVLQEVRMVEAFLGSGLKVSPIFGLKLVQWPRPSLELFKV</sequence>
<name>A0A7J7C0G5_TRIWF</name>
<protein>
    <submittedName>
        <fullName evidence="1">Uncharacterized protein</fullName>
    </submittedName>
</protein>
<dbReference type="EMBL" id="JAAARO010000022">
    <property type="protein sequence ID" value="KAF5727592.1"/>
    <property type="molecule type" value="Genomic_DNA"/>
</dbReference>
<dbReference type="InParanoid" id="A0A7J7C0G5"/>
<dbReference type="AlphaFoldDB" id="A0A7J7C0G5"/>
<evidence type="ECO:0000313" key="2">
    <source>
        <dbReference type="Proteomes" id="UP000593562"/>
    </source>
</evidence>
<accession>A0A7J7C0G5</accession>
<proteinExistence type="predicted"/>
<reference evidence="1 2" key="1">
    <citation type="journal article" date="2020" name="Nat. Commun.">
        <title>Genome of Tripterygium wilfordii and identification of cytochrome P450 involved in triptolide biosynthesis.</title>
        <authorList>
            <person name="Tu L."/>
            <person name="Su P."/>
            <person name="Zhang Z."/>
            <person name="Gao L."/>
            <person name="Wang J."/>
            <person name="Hu T."/>
            <person name="Zhou J."/>
            <person name="Zhang Y."/>
            <person name="Zhao Y."/>
            <person name="Liu Y."/>
            <person name="Song Y."/>
            <person name="Tong Y."/>
            <person name="Lu Y."/>
            <person name="Yang J."/>
            <person name="Xu C."/>
            <person name="Jia M."/>
            <person name="Peters R.J."/>
            <person name="Huang L."/>
            <person name="Gao W."/>
        </authorList>
    </citation>
    <scope>NUCLEOTIDE SEQUENCE [LARGE SCALE GENOMIC DNA]</scope>
    <source>
        <strain evidence="2">cv. XIE 37</strain>
        <tissue evidence="1">Leaf</tissue>
    </source>
</reference>
<keyword evidence="2" id="KW-1185">Reference proteome</keyword>
<comment type="caution">
    <text evidence="1">The sequence shown here is derived from an EMBL/GenBank/DDBJ whole genome shotgun (WGS) entry which is preliminary data.</text>
</comment>
<evidence type="ECO:0000313" key="1">
    <source>
        <dbReference type="EMBL" id="KAF5727592.1"/>
    </source>
</evidence>
<organism evidence="1 2">
    <name type="scientific">Tripterygium wilfordii</name>
    <name type="common">Thunder God vine</name>
    <dbReference type="NCBI Taxonomy" id="458696"/>
    <lineage>
        <taxon>Eukaryota</taxon>
        <taxon>Viridiplantae</taxon>
        <taxon>Streptophyta</taxon>
        <taxon>Embryophyta</taxon>
        <taxon>Tracheophyta</taxon>
        <taxon>Spermatophyta</taxon>
        <taxon>Magnoliopsida</taxon>
        <taxon>eudicotyledons</taxon>
        <taxon>Gunneridae</taxon>
        <taxon>Pentapetalae</taxon>
        <taxon>rosids</taxon>
        <taxon>fabids</taxon>
        <taxon>Celastrales</taxon>
        <taxon>Celastraceae</taxon>
        <taxon>Tripterygium</taxon>
    </lineage>
</organism>
<gene>
    <name evidence="1" type="ORF">HS088_TW22G01288</name>
</gene>